<gene>
    <name evidence="1" type="ordered locus">Z1850</name>
</gene>
<accession>Q8X3P6</accession>
<dbReference type="KEGG" id="ece:Z1850"/>
<proteinExistence type="predicted"/>
<reference evidence="1 2" key="1">
    <citation type="journal article" date="2001" name="Nature">
        <title>Genome sequence of enterohaemorrhagic Escherichia coli O157:H7.</title>
        <authorList>
            <person name="Perna N.T."/>
            <person name="Plunkett G.III."/>
            <person name="Burland V."/>
            <person name="Mau B."/>
            <person name="Glasner J.D."/>
            <person name="Rose D.J."/>
            <person name="Mayhew G.F."/>
            <person name="Evans P.S."/>
            <person name="Gregor J."/>
            <person name="Kirkpatrick H.A."/>
            <person name="Posfai G."/>
            <person name="Hackett J."/>
            <person name="Klink S."/>
            <person name="Boutin A."/>
            <person name="Shao Y."/>
            <person name="Miller L."/>
            <person name="Grotbeck E.J."/>
            <person name="Davis N.W."/>
            <person name="Lim A."/>
            <person name="Dimalanta E."/>
            <person name="Potamousis K."/>
            <person name="Apodaca J."/>
            <person name="Anantharaman T.S."/>
            <person name="Lin J."/>
            <person name="Yen G."/>
            <person name="Schwartz D.C."/>
            <person name="Welch R.A."/>
            <person name="Blattner F.R."/>
        </authorList>
    </citation>
    <scope>NUCLEOTIDE SEQUENCE [LARGE SCALE GENOMIC DNA]</scope>
    <source>
        <strain evidence="2">O157:H7 / EDL933 / ATCC 700927 / EHEC</strain>
    </source>
</reference>
<dbReference type="AlphaFoldDB" id="Q8X3P6"/>
<evidence type="ECO:0000313" key="1">
    <source>
        <dbReference type="EMBL" id="AAG55947.1"/>
    </source>
</evidence>
<name>Q8X3P6_ECO57</name>
<protein>
    <submittedName>
        <fullName evidence="1">Uncharacterized protein</fullName>
    </submittedName>
</protein>
<sequence length="93" mass="10431">MEFHFFQGDKFFCHFSAPSRQRISRRVLATSGNGCPMIFSTRPASGPVLTFIRLVALMSFRYRIQILTVPIASSAPDEMASLLLIMFTLAQSV</sequence>
<evidence type="ECO:0000313" key="2">
    <source>
        <dbReference type="Proteomes" id="UP000002519"/>
    </source>
</evidence>
<organism evidence="1 2">
    <name type="scientific">Escherichia coli O157:H7</name>
    <dbReference type="NCBI Taxonomy" id="83334"/>
    <lineage>
        <taxon>Bacteria</taxon>
        <taxon>Pseudomonadati</taxon>
        <taxon>Pseudomonadota</taxon>
        <taxon>Gammaproteobacteria</taxon>
        <taxon>Enterobacterales</taxon>
        <taxon>Enterobacteriaceae</taxon>
        <taxon>Escherichia</taxon>
    </lineage>
</organism>
<dbReference type="Proteomes" id="UP000002519">
    <property type="component" value="Chromosome"/>
</dbReference>
<dbReference type="EMBL" id="AE005174">
    <property type="protein sequence ID" value="AAG55947.1"/>
    <property type="molecule type" value="Genomic_DNA"/>
</dbReference>
<dbReference type="PIR" id="G85685">
    <property type="entry name" value="G85685"/>
</dbReference>